<dbReference type="InterPro" id="IPR011009">
    <property type="entry name" value="Kinase-like_dom_sf"/>
</dbReference>
<dbReference type="EC" id="2.7.11.1" evidence="1"/>
<evidence type="ECO:0000256" key="1">
    <source>
        <dbReference type="ARBA" id="ARBA00012513"/>
    </source>
</evidence>
<dbReference type="InterPro" id="IPR000719">
    <property type="entry name" value="Prot_kinase_dom"/>
</dbReference>
<keyword evidence="6" id="KW-0067">ATP-binding</keyword>
<dbReference type="PROSITE" id="PS50011">
    <property type="entry name" value="PROTEIN_KINASE_DOM"/>
    <property type="match status" value="1"/>
</dbReference>
<accession>A0AAJ0C802</accession>
<dbReference type="GO" id="GO:0005524">
    <property type="term" value="F:ATP binding"/>
    <property type="evidence" value="ECO:0007669"/>
    <property type="project" value="UniProtKB-KW"/>
</dbReference>
<evidence type="ECO:0000313" key="11">
    <source>
        <dbReference type="Proteomes" id="UP001244011"/>
    </source>
</evidence>
<dbReference type="GeneID" id="85312770"/>
<dbReference type="InterPro" id="IPR050660">
    <property type="entry name" value="NEK_Ser/Thr_kinase"/>
</dbReference>
<reference evidence="10" key="1">
    <citation type="submission" date="2023-06" db="EMBL/GenBank/DDBJ databases">
        <title>Genome-scale phylogeny and comparative genomics of the fungal order Sordariales.</title>
        <authorList>
            <consortium name="Lawrence Berkeley National Laboratory"/>
            <person name="Hensen N."/>
            <person name="Bonometti L."/>
            <person name="Westerberg I."/>
            <person name="Brannstrom I.O."/>
            <person name="Guillou S."/>
            <person name="Cros-Aarteil S."/>
            <person name="Calhoun S."/>
            <person name="Haridas S."/>
            <person name="Kuo A."/>
            <person name="Mondo S."/>
            <person name="Pangilinan J."/>
            <person name="Riley R."/>
            <person name="Labutti K."/>
            <person name="Andreopoulos B."/>
            <person name="Lipzen A."/>
            <person name="Chen C."/>
            <person name="Yanf M."/>
            <person name="Daum C."/>
            <person name="Ng V."/>
            <person name="Clum A."/>
            <person name="Steindorff A."/>
            <person name="Ohm R."/>
            <person name="Martin F."/>
            <person name="Silar P."/>
            <person name="Natvig D."/>
            <person name="Lalanne C."/>
            <person name="Gautier V."/>
            <person name="Ament-Velasquez S.L."/>
            <person name="Kruys A."/>
            <person name="Hutchinson M.I."/>
            <person name="Powell A.J."/>
            <person name="Barry K."/>
            <person name="Miller A.N."/>
            <person name="Grigoriev I.V."/>
            <person name="Debuchy R."/>
            <person name="Gladieux P."/>
            <person name="Thoren M.H."/>
            <person name="Johannesson H."/>
        </authorList>
    </citation>
    <scope>NUCLEOTIDE SEQUENCE</scope>
    <source>
        <strain evidence="10">8032-3</strain>
    </source>
</reference>
<keyword evidence="11" id="KW-1185">Reference proteome</keyword>
<comment type="caution">
    <text evidence="10">The sequence shown here is derived from an EMBL/GenBank/DDBJ whole genome shotgun (WGS) entry which is preliminary data.</text>
</comment>
<dbReference type="Proteomes" id="UP001244011">
    <property type="component" value="Unassembled WGS sequence"/>
</dbReference>
<evidence type="ECO:0000259" key="9">
    <source>
        <dbReference type="PROSITE" id="PS50011"/>
    </source>
</evidence>
<evidence type="ECO:0000256" key="3">
    <source>
        <dbReference type="ARBA" id="ARBA00022679"/>
    </source>
</evidence>
<proteinExistence type="predicted"/>
<protein>
    <recommendedName>
        <fullName evidence="1">non-specific serine/threonine protein kinase</fullName>
        <ecNumber evidence="1">2.7.11.1</ecNumber>
    </recommendedName>
</protein>
<keyword evidence="5 10" id="KW-0418">Kinase</keyword>
<dbReference type="SUPFAM" id="SSF56112">
    <property type="entry name" value="Protein kinase-like (PK-like)"/>
    <property type="match status" value="1"/>
</dbReference>
<evidence type="ECO:0000256" key="2">
    <source>
        <dbReference type="ARBA" id="ARBA00022527"/>
    </source>
</evidence>
<dbReference type="RefSeq" id="XP_060288061.1">
    <property type="nucleotide sequence ID" value="XM_060429583.1"/>
</dbReference>
<evidence type="ECO:0000256" key="4">
    <source>
        <dbReference type="ARBA" id="ARBA00022741"/>
    </source>
</evidence>
<dbReference type="GO" id="GO:0004674">
    <property type="term" value="F:protein serine/threonine kinase activity"/>
    <property type="evidence" value="ECO:0007669"/>
    <property type="project" value="UniProtKB-KW"/>
</dbReference>
<evidence type="ECO:0000256" key="7">
    <source>
        <dbReference type="ARBA" id="ARBA00047899"/>
    </source>
</evidence>
<dbReference type="PANTHER" id="PTHR43671:SF98">
    <property type="entry name" value="SERINE_THREONINE-PROTEIN KINASE NEK11"/>
    <property type="match status" value="1"/>
</dbReference>
<keyword evidence="2" id="KW-0723">Serine/threonine-protein kinase</keyword>
<evidence type="ECO:0000256" key="8">
    <source>
        <dbReference type="ARBA" id="ARBA00048679"/>
    </source>
</evidence>
<comment type="catalytic activity">
    <reaction evidence="7">
        <text>L-threonyl-[protein] + ATP = O-phospho-L-threonyl-[protein] + ADP + H(+)</text>
        <dbReference type="Rhea" id="RHEA:46608"/>
        <dbReference type="Rhea" id="RHEA-COMP:11060"/>
        <dbReference type="Rhea" id="RHEA-COMP:11605"/>
        <dbReference type="ChEBI" id="CHEBI:15378"/>
        <dbReference type="ChEBI" id="CHEBI:30013"/>
        <dbReference type="ChEBI" id="CHEBI:30616"/>
        <dbReference type="ChEBI" id="CHEBI:61977"/>
        <dbReference type="ChEBI" id="CHEBI:456216"/>
        <dbReference type="EC" id="2.7.11.1"/>
    </reaction>
</comment>
<organism evidence="10 11">
    <name type="scientific">Phialemonium atrogriseum</name>
    <dbReference type="NCBI Taxonomy" id="1093897"/>
    <lineage>
        <taxon>Eukaryota</taxon>
        <taxon>Fungi</taxon>
        <taxon>Dikarya</taxon>
        <taxon>Ascomycota</taxon>
        <taxon>Pezizomycotina</taxon>
        <taxon>Sordariomycetes</taxon>
        <taxon>Sordariomycetidae</taxon>
        <taxon>Cephalothecales</taxon>
        <taxon>Cephalothecaceae</taxon>
        <taxon>Phialemonium</taxon>
    </lineage>
</organism>
<evidence type="ECO:0000256" key="5">
    <source>
        <dbReference type="ARBA" id="ARBA00022777"/>
    </source>
</evidence>
<evidence type="ECO:0000313" key="10">
    <source>
        <dbReference type="EMBL" id="KAK1771848.1"/>
    </source>
</evidence>
<dbReference type="EMBL" id="MU838998">
    <property type="protein sequence ID" value="KAK1771848.1"/>
    <property type="molecule type" value="Genomic_DNA"/>
</dbReference>
<keyword evidence="3" id="KW-0808">Transferase</keyword>
<gene>
    <name evidence="10" type="ORF">QBC33DRAFT_555011</name>
</gene>
<comment type="catalytic activity">
    <reaction evidence="8">
        <text>L-seryl-[protein] + ATP = O-phospho-L-seryl-[protein] + ADP + H(+)</text>
        <dbReference type="Rhea" id="RHEA:17989"/>
        <dbReference type="Rhea" id="RHEA-COMP:9863"/>
        <dbReference type="Rhea" id="RHEA-COMP:11604"/>
        <dbReference type="ChEBI" id="CHEBI:15378"/>
        <dbReference type="ChEBI" id="CHEBI:29999"/>
        <dbReference type="ChEBI" id="CHEBI:30616"/>
        <dbReference type="ChEBI" id="CHEBI:83421"/>
        <dbReference type="ChEBI" id="CHEBI:456216"/>
        <dbReference type="EC" id="2.7.11.1"/>
    </reaction>
</comment>
<sequence length="404" mass="46595">MEEVPQEKAQYVLDKPLKDGLAIVRRVADGQVFLSYEFDIDKRPELGDLHTLYDRGAYASAAEVLNHENLIGLTGPIRTFPYQGWGSKNDAQHYILWDWCDAGTLDNILREPPFSPTLEGFLPESLVWHVANSMLKALMWLHEGWRVRYDPFKGFKREVYRMDEDWMPIFHRDIEPRNIYFQSPRGIETYGTCKLGNFGKCYISGRMRDEVALGVGVDINNRIPGGGVGMTTKEGDPPLEDVYKRWKEGYAVDDFRNQKKSHRPYSAIDELFALGAILYRMMTGRRLPGPDACEFCPCNHINNEQGCSHVCTPDVDLNKLFPTSSKYSEDLREVVRRLLAVPGGTVHAVEDYEWAWERYQYWKEDTPDGKIYRDELDNKIFCLDNEKRRKEAEWKSQEIGAGAA</sequence>
<name>A0AAJ0C802_9PEZI</name>
<feature type="domain" description="Protein kinase" evidence="9">
    <location>
        <begin position="1"/>
        <end position="362"/>
    </location>
</feature>
<dbReference type="Gene3D" id="1.10.510.10">
    <property type="entry name" value="Transferase(Phosphotransferase) domain 1"/>
    <property type="match status" value="1"/>
</dbReference>
<dbReference type="AlphaFoldDB" id="A0AAJ0C802"/>
<evidence type="ECO:0000256" key="6">
    <source>
        <dbReference type="ARBA" id="ARBA00022840"/>
    </source>
</evidence>
<keyword evidence="4" id="KW-0547">Nucleotide-binding</keyword>
<dbReference type="PANTHER" id="PTHR43671">
    <property type="entry name" value="SERINE/THREONINE-PROTEIN KINASE NEK"/>
    <property type="match status" value="1"/>
</dbReference>